<sequence>MSCLPKPVLRGHNRRLGFQTVFGSVAFGLLNASLFYFLIMKPKYEAIHEYYKTYDPQAHYKELVKYGILDPNDRK</sequence>
<dbReference type="InterPro" id="IPR034884">
    <property type="entry name" value="Cytochrome_c_oxidase_VIc/VIIs"/>
</dbReference>
<dbReference type="GO" id="GO:0005743">
    <property type="term" value="C:mitochondrial inner membrane"/>
    <property type="evidence" value="ECO:0007669"/>
    <property type="project" value="UniProtKB-SubCell"/>
</dbReference>
<gene>
    <name evidence="8" type="ORF">RUM43_008079</name>
</gene>
<evidence type="ECO:0000256" key="4">
    <source>
        <dbReference type="ARBA" id="ARBA00022989"/>
    </source>
</evidence>
<dbReference type="Proteomes" id="UP001372834">
    <property type="component" value="Unassembled WGS sequence"/>
</dbReference>
<feature type="transmembrane region" description="Helical" evidence="7">
    <location>
        <begin position="20"/>
        <end position="39"/>
    </location>
</feature>
<evidence type="ECO:0000256" key="2">
    <source>
        <dbReference type="ARBA" id="ARBA00022692"/>
    </source>
</evidence>
<dbReference type="Gene3D" id="4.10.93.10">
    <property type="entry name" value="Mitochondrial cytochrome c oxidase subunit VIc/VIIs"/>
    <property type="match status" value="1"/>
</dbReference>
<evidence type="ECO:0000256" key="3">
    <source>
        <dbReference type="ARBA" id="ARBA00022792"/>
    </source>
</evidence>
<evidence type="ECO:0008006" key="10">
    <source>
        <dbReference type="Google" id="ProtNLM"/>
    </source>
</evidence>
<keyword evidence="5" id="KW-0496">Mitochondrion</keyword>
<evidence type="ECO:0000256" key="1">
    <source>
        <dbReference type="ARBA" id="ARBA00004273"/>
    </source>
</evidence>
<keyword evidence="6 7" id="KW-0472">Membrane</keyword>
<name>A0AAN8P2R0_POLSC</name>
<keyword evidence="3" id="KW-0999">Mitochondrion inner membrane</keyword>
<comment type="caution">
    <text evidence="8">The sequence shown here is derived from an EMBL/GenBank/DDBJ whole genome shotgun (WGS) entry which is preliminary data.</text>
</comment>
<evidence type="ECO:0000256" key="6">
    <source>
        <dbReference type="ARBA" id="ARBA00023136"/>
    </source>
</evidence>
<evidence type="ECO:0000313" key="8">
    <source>
        <dbReference type="EMBL" id="KAK6639804.1"/>
    </source>
</evidence>
<comment type="subcellular location">
    <subcellularLocation>
        <location evidence="1">Mitochondrion inner membrane</location>
    </subcellularLocation>
</comment>
<proteinExistence type="predicted"/>
<dbReference type="SUPFAM" id="SSF81415">
    <property type="entry name" value="Mitochondrial cytochrome c oxidase subunit VIc"/>
    <property type="match status" value="1"/>
</dbReference>
<keyword evidence="2 7" id="KW-0812">Transmembrane</keyword>
<dbReference type="Pfam" id="PF02937">
    <property type="entry name" value="COX6C"/>
    <property type="match status" value="1"/>
</dbReference>
<organism evidence="8 9">
    <name type="scientific">Polyplax serrata</name>
    <name type="common">Common mouse louse</name>
    <dbReference type="NCBI Taxonomy" id="468196"/>
    <lineage>
        <taxon>Eukaryota</taxon>
        <taxon>Metazoa</taxon>
        <taxon>Ecdysozoa</taxon>
        <taxon>Arthropoda</taxon>
        <taxon>Hexapoda</taxon>
        <taxon>Insecta</taxon>
        <taxon>Pterygota</taxon>
        <taxon>Neoptera</taxon>
        <taxon>Paraneoptera</taxon>
        <taxon>Psocodea</taxon>
        <taxon>Troctomorpha</taxon>
        <taxon>Phthiraptera</taxon>
        <taxon>Anoplura</taxon>
        <taxon>Polyplacidae</taxon>
        <taxon>Polyplax</taxon>
    </lineage>
</organism>
<accession>A0AAN8P2R0</accession>
<dbReference type="EMBL" id="JAWJWE010000003">
    <property type="protein sequence ID" value="KAK6639804.1"/>
    <property type="molecule type" value="Genomic_DNA"/>
</dbReference>
<reference evidence="8 9" key="1">
    <citation type="submission" date="2023-10" db="EMBL/GenBank/DDBJ databases">
        <title>Genomes of two closely related lineages of the louse Polyplax serrata with different host specificities.</title>
        <authorList>
            <person name="Martinu J."/>
            <person name="Tarabai H."/>
            <person name="Stefka J."/>
            <person name="Hypsa V."/>
        </authorList>
    </citation>
    <scope>NUCLEOTIDE SEQUENCE [LARGE SCALE GENOMIC DNA]</scope>
    <source>
        <strain evidence="8">HR10_N</strain>
    </source>
</reference>
<evidence type="ECO:0000256" key="5">
    <source>
        <dbReference type="ARBA" id="ARBA00023128"/>
    </source>
</evidence>
<keyword evidence="4 7" id="KW-1133">Transmembrane helix</keyword>
<evidence type="ECO:0000313" key="9">
    <source>
        <dbReference type="Proteomes" id="UP001372834"/>
    </source>
</evidence>
<dbReference type="InterPro" id="IPR037169">
    <property type="entry name" value="Cytochrome_c_oxidase_VIc_sf"/>
</dbReference>
<dbReference type="AlphaFoldDB" id="A0AAN8P2R0"/>
<evidence type="ECO:0000256" key="7">
    <source>
        <dbReference type="SAM" id="Phobius"/>
    </source>
</evidence>
<protein>
    <recommendedName>
        <fullName evidence="10">Mitochondrial cytochrome c oxidase subunit VIc/VIIs domain-containing protein</fullName>
    </recommendedName>
</protein>